<dbReference type="HAMAP" id="MF_03221">
    <property type="entry name" value="Succ_CoA_betaG_euk"/>
    <property type="match status" value="1"/>
</dbReference>
<reference evidence="16 17" key="1">
    <citation type="submission" date="2024-05" db="EMBL/GenBank/DDBJ databases">
        <authorList>
            <person name="Wallberg A."/>
        </authorList>
    </citation>
    <scope>NUCLEOTIDE SEQUENCE [LARGE SCALE GENOMIC DNA]</scope>
</reference>
<evidence type="ECO:0000256" key="2">
    <source>
        <dbReference type="ARBA" id="ARBA00005064"/>
    </source>
</evidence>
<evidence type="ECO:0000256" key="1">
    <source>
        <dbReference type="ARBA" id="ARBA00001946"/>
    </source>
</evidence>
<dbReference type="FunFam" id="3.40.50.261:FF:000001">
    <property type="entry name" value="Succinate--CoA ligase [ADP-forming] subunit beta"/>
    <property type="match status" value="1"/>
</dbReference>
<proteinExistence type="inferred from homology"/>
<dbReference type="GO" id="GO:0006104">
    <property type="term" value="P:succinyl-CoA metabolic process"/>
    <property type="evidence" value="ECO:0007669"/>
    <property type="project" value="InterPro"/>
</dbReference>
<comment type="subunit">
    <text evidence="12">Heterodimer of an alpha and a beta subunit. The beta subunit determines specificity for GTP.</text>
</comment>
<keyword evidence="6 13" id="KW-0547">Nucleotide-binding</keyword>
<keyword evidence="5" id="KW-0479">Metal-binding</keyword>
<dbReference type="Pfam" id="PF00549">
    <property type="entry name" value="Ligase_CoA"/>
    <property type="match status" value="1"/>
</dbReference>
<dbReference type="InterPro" id="IPR013815">
    <property type="entry name" value="ATP_grasp_subdomain_1"/>
</dbReference>
<evidence type="ECO:0000256" key="10">
    <source>
        <dbReference type="ARBA" id="ARBA00052879"/>
    </source>
</evidence>
<comment type="catalytic activity">
    <reaction evidence="10">
        <text>GTP + succinate + CoA = succinyl-CoA + GDP + phosphate</text>
        <dbReference type="Rhea" id="RHEA:22120"/>
        <dbReference type="ChEBI" id="CHEBI:30031"/>
        <dbReference type="ChEBI" id="CHEBI:37565"/>
        <dbReference type="ChEBI" id="CHEBI:43474"/>
        <dbReference type="ChEBI" id="CHEBI:57287"/>
        <dbReference type="ChEBI" id="CHEBI:57292"/>
        <dbReference type="ChEBI" id="CHEBI:58189"/>
        <dbReference type="EC" id="6.2.1.4"/>
    </reaction>
</comment>
<evidence type="ECO:0000259" key="15">
    <source>
        <dbReference type="Pfam" id="PF08442"/>
    </source>
</evidence>
<dbReference type="GO" id="GO:0006099">
    <property type="term" value="P:tricarboxylic acid cycle"/>
    <property type="evidence" value="ECO:0007669"/>
    <property type="project" value="UniProtKB-KW"/>
</dbReference>
<evidence type="ECO:0000256" key="8">
    <source>
        <dbReference type="ARBA" id="ARBA00023128"/>
    </source>
</evidence>
<protein>
    <recommendedName>
        <fullName evidence="13">Succinate-CoA ligase subunit beta</fullName>
        <ecNumber evidence="13">6.2.1.-</ecNumber>
    </recommendedName>
</protein>
<dbReference type="NCBIfam" id="TIGR01016">
    <property type="entry name" value="sucCoAbeta"/>
    <property type="match status" value="1"/>
</dbReference>
<dbReference type="PANTHER" id="PTHR11815">
    <property type="entry name" value="SUCCINYL-COA SYNTHETASE BETA CHAIN"/>
    <property type="match status" value="1"/>
</dbReference>
<keyword evidence="9" id="KW-0342">GTP-binding</keyword>
<dbReference type="GO" id="GO:0042709">
    <property type="term" value="C:succinate-CoA ligase complex"/>
    <property type="evidence" value="ECO:0007669"/>
    <property type="project" value="TreeGrafter"/>
</dbReference>
<dbReference type="GO" id="GO:0004776">
    <property type="term" value="F:succinate-CoA ligase (GDP-forming) activity"/>
    <property type="evidence" value="ECO:0007669"/>
    <property type="project" value="UniProtKB-EC"/>
</dbReference>
<dbReference type="Pfam" id="PF08442">
    <property type="entry name" value="ATP-grasp_2"/>
    <property type="match status" value="1"/>
</dbReference>
<evidence type="ECO:0000256" key="5">
    <source>
        <dbReference type="ARBA" id="ARBA00022723"/>
    </source>
</evidence>
<dbReference type="InterPro" id="IPR005811">
    <property type="entry name" value="SUCC_ACL_C"/>
</dbReference>
<comment type="similarity">
    <text evidence="13">Belongs to the succinate/malate CoA ligase beta subunit family.</text>
</comment>
<feature type="non-terminal residue" evidence="16">
    <location>
        <position position="422"/>
    </location>
</feature>
<evidence type="ECO:0000256" key="9">
    <source>
        <dbReference type="ARBA" id="ARBA00023134"/>
    </source>
</evidence>
<accession>A0AAV2QDJ3</accession>
<dbReference type="FunFam" id="3.30.1490.20:FF:000004">
    <property type="entry name" value="Succinate--CoA ligase [ADP-forming] subunit beta, mitochondrial"/>
    <property type="match status" value="1"/>
</dbReference>
<dbReference type="SUPFAM" id="SSF52210">
    <property type="entry name" value="Succinyl-CoA synthetase domains"/>
    <property type="match status" value="1"/>
</dbReference>
<evidence type="ECO:0000313" key="17">
    <source>
        <dbReference type="Proteomes" id="UP001497623"/>
    </source>
</evidence>
<dbReference type="NCBIfam" id="NF001913">
    <property type="entry name" value="PRK00696.1"/>
    <property type="match status" value="1"/>
</dbReference>
<dbReference type="PANTHER" id="PTHR11815:SF10">
    <property type="entry name" value="SUCCINATE--COA LIGASE [GDP-FORMING] SUBUNIT BETA, MITOCHONDRIAL"/>
    <property type="match status" value="1"/>
</dbReference>
<feature type="domain" description="ATP-grasp fold succinyl-CoA synthetase-type" evidence="15">
    <location>
        <begin position="31"/>
        <end position="238"/>
    </location>
</feature>
<feature type="domain" description="ATP-citrate synthase/succinyl-CoA ligase C-terminal" evidence="14">
    <location>
        <begin position="298"/>
        <end position="418"/>
    </location>
</feature>
<name>A0AAV2QDJ3_MEGNR</name>
<comment type="function">
    <text evidence="11">GTP-specific succinyl-CoA synthetase functions in the citric acid cycle (TCA), coupling the hydrolysis of succinyl-CoA to the synthesis of GTP and thus represents the only step of substrate-level phosphorylation in the TCA. The beta subunit provides nucleotide specificity of the enzyme and binds the substrate succinate, while the binding sites for coenzyme A and phosphate are found in the alpha subunit.</text>
</comment>
<keyword evidence="7" id="KW-0460">Magnesium</keyword>
<dbReference type="HAMAP" id="MF_00558">
    <property type="entry name" value="Succ_CoA_beta"/>
    <property type="match status" value="1"/>
</dbReference>
<dbReference type="Proteomes" id="UP001497623">
    <property type="component" value="Unassembled WGS sequence"/>
</dbReference>
<dbReference type="SUPFAM" id="SSF56059">
    <property type="entry name" value="Glutathione synthetase ATP-binding domain-like"/>
    <property type="match status" value="1"/>
</dbReference>
<dbReference type="FunFam" id="3.30.470.20:FF:000002">
    <property type="entry name" value="Succinate--CoA ligase [ADP-forming] subunit beta"/>
    <property type="match status" value="1"/>
</dbReference>
<dbReference type="EC" id="6.2.1.-" evidence="13"/>
<dbReference type="Gene3D" id="3.30.1490.20">
    <property type="entry name" value="ATP-grasp fold, A domain"/>
    <property type="match status" value="1"/>
</dbReference>
<keyword evidence="17" id="KW-1185">Reference proteome</keyword>
<dbReference type="InterPro" id="IPR017866">
    <property type="entry name" value="Succ-CoA_synthase_bsu_CS"/>
</dbReference>
<dbReference type="Gene3D" id="3.40.50.261">
    <property type="entry name" value="Succinyl-CoA synthetase domains"/>
    <property type="match status" value="1"/>
</dbReference>
<dbReference type="GO" id="GO:0046872">
    <property type="term" value="F:metal ion binding"/>
    <property type="evidence" value="ECO:0007669"/>
    <property type="project" value="UniProtKB-KW"/>
</dbReference>
<sequence length="422" mass="45601">MATSIARLLSRGTFRPLQTFVNPKVPCRRLNLLEYQSKVLLDNYGVTIQKFRVLDSPAGAVEASKELAAKEFVVKAQILAGGRGKGHFDNGFKGGVHLTTDPEVVTDLVGKMVGNKLVTKQTPTDGILVNKVMVCEAVDILRETYFCILMDRDHNGPVLIASPDGGVDIEEVAEKTPERLLTLPIDIHDGITEDMANQVAEFLLFNGDLKEKCAKEVINCWNMFLGVDATQLEINPLIETPEGSVVAVDAKIQFDDNAQFRQKEVFAQEDTSESDPREVDAASHNLNYIGMDGNIGCLVNGAGLAMATMDIIKLHGGSPANFLDVGGSVQESQVYEAFRILTSDVNVKAILVNVFGGIVNCATIANGVVNASRNIELSVPLVVRLEGTNVDEAKKILLDSGLPIMSATDLDEAAKKAVNSIY</sequence>
<keyword evidence="8" id="KW-0496">Mitochondrion</keyword>
<comment type="caution">
    <text evidence="16">The sequence shown here is derived from an EMBL/GenBank/DDBJ whole genome shotgun (WGS) entry which is preliminary data.</text>
</comment>
<organism evidence="16 17">
    <name type="scientific">Meganyctiphanes norvegica</name>
    <name type="common">Northern krill</name>
    <name type="synonym">Thysanopoda norvegica</name>
    <dbReference type="NCBI Taxonomy" id="48144"/>
    <lineage>
        <taxon>Eukaryota</taxon>
        <taxon>Metazoa</taxon>
        <taxon>Ecdysozoa</taxon>
        <taxon>Arthropoda</taxon>
        <taxon>Crustacea</taxon>
        <taxon>Multicrustacea</taxon>
        <taxon>Malacostraca</taxon>
        <taxon>Eumalacostraca</taxon>
        <taxon>Eucarida</taxon>
        <taxon>Euphausiacea</taxon>
        <taxon>Euphausiidae</taxon>
        <taxon>Meganyctiphanes</taxon>
    </lineage>
</organism>
<dbReference type="InterPro" id="IPR016102">
    <property type="entry name" value="Succinyl-CoA_synth-like"/>
</dbReference>
<evidence type="ECO:0000256" key="3">
    <source>
        <dbReference type="ARBA" id="ARBA00022532"/>
    </source>
</evidence>
<dbReference type="AlphaFoldDB" id="A0AAV2QDJ3"/>
<dbReference type="InterPro" id="IPR005809">
    <property type="entry name" value="Succ_CoA_ligase-like_bsu"/>
</dbReference>
<evidence type="ECO:0000256" key="13">
    <source>
        <dbReference type="RuleBase" id="RU361258"/>
    </source>
</evidence>
<comment type="pathway">
    <text evidence="2">Carbohydrate metabolism; tricarboxylic acid cycle; succinate from succinyl-CoA (ligase route): step 1/1.</text>
</comment>
<keyword evidence="3" id="KW-0816">Tricarboxylic acid cycle</keyword>
<evidence type="ECO:0000256" key="11">
    <source>
        <dbReference type="ARBA" id="ARBA00053833"/>
    </source>
</evidence>
<keyword evidence="4 13" id="KW-0436">Ligase</keyword>
<dbReference type="EMBL" id="CAXKWB010006179">
    <property type="protein sequence ID" value="CAL4081871.1"/>
    <property type="molecule type" value="Genomic_DNA"/>
</dbReference>
<dbReference type="GO" id="GO:0005525">
    <property type="term" value="F:GTP binding"/>
    <property type="evidence" value="ECO:0007669"/>
    <property type="project" value="UniProtKB-KW"/>
</dbReference>
<dbReference type="PROSITE" id="PS01217">
    <property type="entry name" value="SUCCINYL_COA_LIG_3"/>
    <property type="match status" value="1"/>
</dbReference>
<dbReference type="InterPro" id="IPR013650">
    <property type="entry name" value="ATP-grasp_succ-CoA_synth-type"/>
</dbReference>
<dbReference type="GO" id="GO:0005739">
    <property type="term" value="C:mitochondrion"/>
    <property type="evidence" value="ECO:0007669"/>
    <property type="project" value="TreeGrafter"/>
</dbReference>
<evidence type="ECO:0000256" key="12">
    <source>
        <dbReference type="ARBA" id="ARBA00063570"/>
    </source>
</evidence>
<dbReference type="Gene3D" id="3.30.470.20">
    <property type="entry name" value="ATP-grasp fold, B domain"/>
    <property type="match status" value="1"/>
</dbReference>
<evidence type="ECO:0000313" key="16">
    <source>
        <dbReference type="EMBL" id="CAL4081871.1"/>
    </source>
</evidence>
<evidence type="ECO:0000256" key="7">
    <source>
        <dbReference type="ARBA" id="ARBA00022842"/>
    </source>
</evidence>
<comment type="cofactor">
    <cofactor evidence="1">
        <name>Mg(2+)</name>
        <dbReference type="ChEBI" id="CHEBI:18420"/>
    </cofactor>
</comment>
<gene>
    <name evidence="16" type="ORF">MNOR_LOCUS11649</name>
</gene>
<dbReference type="InterPro" id="IPR034722">
    <property type="entry name" value="Succ_CoA_betaG_euk"/>
</dbReference>
<evidence type="ECO:0000259" key="14">
    <source>
        <dbReference type="Pfam" id="PF00549"/>
    </source>
</evidence>
<evidence type="ECO:0000256" key="4">
    <source>
        <dbReference type="ARBA" id="ARBA00022598"/>
    </source>
</evidence>
<evidence type="ECO:0000256" key="6">
    <source>
        <dbReference type="ARBA" id="ARBA00022741"/>
    </source>
</evidence>
<dbReference type="PIRSF" id="PIRSF001554">
    <property type="entry name" value="SucCS_beta"/>
    <property type="match status" value="1"/>
</dbReference>
<dbReference type="GO" id="GO:0005524">
    <property type="term" value="F:ATP binding"/>
    <property type="evidence" value="ECO:0007669"/>
    <property type="project" value="InterPro"/>
</dbReference>